<feature type="transmembrane region" description="Helical" evidence="9">
    <location>
        <begin position="310"/>
        <end position="330"/>
    </location>
</feature>
<organism evidence="11">
    <name type="scientific">Populus alba</name>
    <name type="common">White poplar</name>
    <dbReference type="NCBI Taxonomy" id="43335"/>
    <lineage>
        <taxon>Eukaryota</taxon>
        <taxon>Viridiplantae</taxon>
        <taxon>Streptophyta</taxon>
        <taxon>Embryophyta</taxon>
        <taxon>Tracheophyta</taxon>
        <taxon>Spermatophyta</taxon>
        <taxon>Magnoliopsida</taxon>
        <taxon>eudicotyledons</taxon>
        <taxon>Gunneridae</taxon>
        <taxon>Pentapetalae</taxon>
        <taxon>rosids</taxon>
        <taxon>fabids</taxon>
        <taxon>Malpighiales</taxon>
        <taxon>Salicaceae</taxon>
        <taxon>Saliceae</taxon>
        <taxon>Populus</taxon>
    </lineage>
</organism>
<evidence type="ECO:0000256" key="4">
    <source>
        <dbReference type="ARBA" id="ARBA00022989"/>
    </source>
</evidence>
<evidence type="ECO:0000256" key="5">
    <source>
        <dbReference type="ARBA" id="ARBA00023136"/>
    </source>
</evidence>
<evidence type="ECO:0000256" key="7">
    <source>
        <dbReference type="ARBA" id="ARBA00023303"/>
    </source>
</evidence>
<comment type="similarity">
    <text evidence="2">Belongs to the castor/pollux (TC 1.A.1.23) family.</text>
</comment>
<protein>
    <submittedName>
        <fullName evidence="11">Ion channel CASTOR-like isoform X2</fullName>
    </submittedName>
</protein>
<feature type="transmembrane region" description="Helical" evidence="9">
    <location>
        <begin position="124"/>
        <end position="143"/>
    </location>
</feature>
<dbReference type="Pfam" id="PF22614">
    <property type="entry name" value="Slo-like_RCK"/>
    <property type="match status" value="1"/>
</dbReference>
<feature type="compositionally biased region" description="Low complexity" evidence="8">
    <location>
        <begin position="49"/>
        <end position="68"/>
    </location>
</feature>
<evidence type="ECO:0000256" key="1">
    <source>
        <dbReference type="ARBA" id="ARBA00004232"/>
    </source>
</evidence>
<evidence type="ECO:0000256" key="2">
    <source>
        <dbReference type="ARBA" id="ARBA00008577"/>
    </source>
</evidence>
<sequence>MSLDSQDSTSPSFNRDWFFPSPSFIHQSPPKPPKPHRRFSTASKHSPDSNISNPPSFRSSPSLSPTTSKYGRLRRRVEFPRPPDKSSIQHQNASVLDRKPVVSSEKKQSTVKVSSGSLGHRVRVRWNLAITVAIVITALTSLVHKNFTLHNQVIVLQDQILKLNVRLRACNLLSNVDTFDSVMQELDDIGYGSHNGLKNLALIVSVTLLSIPVLAFKYIDFVSKSRSSDSVLEEALLNKQLAYRVDIFLSVHPYAKPLALLVATLLVICLGGLALFGVTDDNLADCLWLSWTFVADSGNHANTEGIGPRLVSVSISFGGMLIFAMMLGLVSDSISEKFDSLRKGRSEVVEQNHTLILGWSDKLGSLLNQLGIANESLGGGIVVVMAERDKEEMEMDIAKMEFDFKGTSVICRSGSPLILADLKKVSVSKARAIVVLAEDGNADQSDARALRTVLSLTGVKEGLKGHIVVELSDLDNEVLVKLVGGDLVKTVVAHDVIGRLMIQCARQPGLAQIWEDILGFENCEFYIKRWPQLHGMQFEDILISFPDAIPCGIKVASCDGKIILNPEDSYVLQEDDEILVIAEDDDSYAPAALPTVKEASFMHIARPARMPQKILLCGWRRDIDDMIVVLDAFLAPGSELWMFNDVPENEREKKLIDGGLDLSRLENIQLVNREGNAVIRRHLESLPLQSFDSILILADESVEDSAIQADSRSLATLLLIRDIQSKRLPMRLPMVNQVRRGNFSQGSWIGEMQQASDKSVIISEILDPRTKNLLSMSKISDYVLSNELVSMALAMVAEDQQINDVLEELFADEGNELQIRQADLYLNEGEELSFYEVLLRARQRREIVIGYRAANAEKAVINPPAKSERRRWSLKDVFVVIAEKE</sequence>
<evidence type="ECO:0000313" key="11">
    <source>
        <dbReference type="EMBL" id="TKS05793.1"/>
    </source>
</evidence>
<comment type="caution">
    <text evidence="11">The sequence shown here is derived from an EMBL/GenBank/DDBJ whole genome shotgun (WGS) entry which is preliminary data.</text>
</comment>
<feature type="domain" description="RCK N-terminal" evidence="10">
    <location>
        <begin position="351"/>
        <end position="492"/>
    </location>
</feature>
<feature type="compositionally biased region" description="Polar residues" evidence="8">
    <location>
        <begin position="1"/>
        <end position="13"/>
    </location>
</feature>
<feature type="compositionally biased region" description="Basic and acidic residues" evidence="8">
    <location>
        <begin position="96"/>
        <end position="108"/>
    </location>
</feature>
<evidence type="ECO:0000259" key="10">
    <source>
        <dbReference type="PROSITE" id="PS51201"/>
    </source>
</evidence>
<gene>
    <name evidence="11" type="ORF">D5086_0000129570</name>
</gene>
<dbReference type="GO" id="GO:0034220">
    <property type="term" value="P:monoatomic ion transmembrane transport"/>
    <property type="evidence" value="ECO:0007669"/>
    <property type="project" value="UniProtKB-KW"/>
</dbReference>
<proteinExistence type="inferred from homology"/>
<dbReference type="InterPro" id="IPR010420">
    <property type="entry name" value="CASTOR/POLLUX/SYM8_dom"/>
</dbReference>
<dbReference type="Gene3D" id="3.40.50.720">
    <property type="entry name" value="NAD(P)-binding Rossmann-like Domain"/>
    <property type="match status" value="1"/>
</dbReference>
<feature type="domain" description="RCK N-terminal" evidence="10">
    <location>
        <begin position="611"/>
        <end position="784"/>
    </location>
</feature>
<dbReference type="EMBL" id="RCHU01000397">
    <property type="protein sequence ID" value="TKS05793.1"/>
    <property type="molecule type" value="Genomic_DNA"/>
</dbReference>
<dbReference type="PANTHER" id="PTHR31563:SF1">
    <property type="entry name" value="ION CHANNEL CASTOR-RELATED"/>
    <property type="match status" value="1"/>
</dbReference>
<keyword evidence="3 9" id="KW-0812">Transmembrane</keyword>
<keyword evidence="7" id="KW-0813">Transport</keyword>
<dbReference type="GO" id="GO:0006813">
    <property type="term" value="P:potassium ion transport"/>
    <property type="evidence" value="ECO:0007669"/>
    <property type="project" value="InterPro"/>
</dbReference>
<dbReference type="Pfam" id="PF06241">
    <property type="entry name" value="Castor_Poll_mid"/>
    <property type="match status" value="1"/>
</dbReference>
<name>A0A4U5Q6R5_POPAL</name>
<evidence type="ECO:0000256" key="6">
    <source>
        <dbReference type="ARBA" id="ARBA00023242"/>
    </source>
</evidence>
<dbReference type="PANTHER" id="PTHR31563">
    <property type="entry name" value="ION CHANNEL POLLUX-RELATED"/>
    <property type="match status" value="1"/>
</dbReference>
<dbReference type="SUPFAM" id="SSF51735">
    <property type="entry name" value="NAD(P)-binding Rossmann-fold domains"/>
    <property type="match status" value="1"/>
</dbReference>
<feature type="region of interest" description="Disordered" evidence="8">
    <location>
        <begin position="1"/>
        <end position="108"/>
    </location>
</feature>
<evidence type="ECO:0000256" key="8">
    <source>
        <dbReference type="SAM" id="MobiDB-lite"/>
    </source>
</evidence>
<dbReference type="InterPro" id="IPR044849">
    <property type="entry name" value="CASTOR/POLLUX/SYM8-like"/>
</dbReference>
<dbReference type="InterPro" id="IPR003148">
    <property type="entry name" value="RCK_N"/>
</dbReference>
<dbReference type="AlphaFoldDB" id="A0A4U5Q6R5"/>
<dbReference type="PROSITE" id="PS51201">
    <property type="entry name" value="RCK_N"/>
    <property type="match status" value="2"/>
</dbReference>
<keyword evidence="4 9" id="KW-1133">Transmembrane helix</keyword>
<keyword evidence="7" id="KW-0407">Ion channel</keyword>
<dbReference type="GO" id="GO:0031965">
    <property type="term" value="C:nuclear membrane"/>
    <property type="evidence" value="ECO:0007669"/>
    <property type="project" value="UniProtKB-SubCell"/>
</dbReference>
<accession>A0A4U5Q6R5</accession>
<evidence type="ECO:0000256" key="3">
    <source>
        <dbReference type="ARBA" id="ARBA00022692"/>
    </source>
</evidence>
<dbReference type="STRING" id="43335.A0A4U5Q6R5"/>
<feature type="transmembrane region" description="Helical" evidence="9">
    <location>
        <begin position="200"/>
        <end position="219"/>
    </location>
</feature>
<reference evidence="11" key="1">
    <citation type="submission" date="2018-10" db="EMBL/GenBank/DDBJ databases">
        <title>Population genomic analysis revealed the cold adaptation of white poplar.</title>
        <authorList>
            <person name="Liu Y.-J."/>
        </authorList>
    </citation>
    <scope>NUCLEOTIDE SEQUENCE [LARGE SCALE GENOMIC DNA]</scope>
    <source>
        <strain evidence="11">PAL-ZL1</strain>
    </source>
</reference>
<keyword evidence="5 9" id="KW-0472">Membrane</keyword>
<feature type="transmembrane region" description="Helical" evidence="9">
    <location>
        <begin position="258"/>
        <end position="278"/>
    </location>
</feature>
<comment type="subcellular location">
    <subcellularLocation>
        <location evidence="1">Nucleus membrane</location>
        <topology evidence="1">Multi-pass membrane protein</topology>
    </subcellularLocation>
</comment>
<evidence type="ECO:0000256" key="9">
    <source>
        <dbReference type="SAM" id="Phobius"/>
    </source>
</evidence>
<keyword evidence="6" id="KW-0539">Nucleus</keyword>
<dbReference type="InterPro" id="IPR036291">
    <property type="entry name" value="NAD(P)-bd_dom_sf"/>
</dbReference>
<keyword evidence="7" id="KW-0406">Ion transport</keyword>